<comment type="caution">
    <text evidence="8">The sequence shown here is derived from an EMBL/GenBank/DDBJ whole genome shotgun (WGS) entry which is preliminary data.</text>
</comment>
<organism evidence="8 9">
    <name type="scientific">Candidatus Ryanbacteria bacterium RIFCSPLOWO2_02_FULL_45_11c</name>
    <dbReference type="NCBI Taxonomy" id="1802128"/>
    <lineage>
        <taxon>Bacteria</taxon>
        <taxon>Candidatus Ryaniibacteriota</taxon>
    </lineage>
</organism>
<dbReference type="PANTHER" id="PTHR30319:SF1">
    <property type="entry name" value="TRANSCRIPTIONAL REPRESSOR PAAX"/>
    <property type="match status" value="1"/>
</dbReference>
<dbReference type="GO" id="GO:0006351">
    <property type="term" value="P:DNA-templated transcription"/>
    <property type="evidence" value="ECO:0007669"/>
    <property type="project" value="TreeGrafter"/>
</dbReference>
<dbReference type="Pfam" id="PF20803">
    <property type="entry name" value="PaaX_M"/>
    <property type="match status" value="1"/>
</dbReference>
<evidence type="ECO:0000256" key="5">
    <source>
        <dbReference type="ARBA" id="ARBA00022842"/>
    </source>
</evidence>
<evidence type="ECO:0000256" key="1">
    <source>
        <dbReference type="ARBA" id="ARBA00022722"/>
    </source>
</evidence>
<keyword evidence="6" id="KW-0051">Antiviral defense</keyword>
<keyword evidence="2" id="KW-0479">Metal-binding</keyword>
<keyword evidence="3 8" id="KW-0255">Endonuclease</keyword>
<dbReference type="STRING" id="1802128.A3H64_02720"/>
<dbReference type="InterPro" id="IPR048846">
    <property type="entry name" value="PaaX-like_central"/>
</dbReference>
<dbReference type="Gene3D" id="3.30.70.2650">
    <property type="match status" value="1"/>
</dbReference>
<keyword evidence="5" id="KW-0460">Magnesium</keyword>
<proteinExistence type="predicted"/>
<dbReference type="GO" id="GO:0043571">
    <property type="term" value="P:maintenance of CRISPR repeat elements"/>
    <property type="evidence" value="ECO:0007669"/>
    <property type="project" value="InterPro"/>
</dbReference>
<reference evidence="8 9" key="1">
    <citation type="journal article" date="2016" name="Nat. Commun.">
        <title>Thousands of microbial genomes shed light on interconnected biogeochemical processes in an aquifer system.</title>
        <authorList>
            <person name="Anantharaman K."/>
            <person name="Brown C.T."/>
            <person name="Hug L.A."/>
            <person name="Sharon I."/>
            <person name="Castelle C.J."/>
            <person name="Probst A.J."/>
            <person name="Thomas B.C."/>
            <person name="Singh A."/>
            <person name="Wilkins M.J."/>
            <person name="Karaoz U."/>
            <person name="Brodie E.L."/>
            <person name="Williams K.H."/>
            <person name="Hubbard S.S."/>
            <person name="Banfield J.F."/>
        </authorList>
    </citation>
    <scope>NUCLEOTIDE SEQUENCE [LARGE SCALE GENOMIC DNA]</scope>
</reference>
<dbReference type="GO" id="GO:0004521">
    <property type="term" value="F:RNA endonuclease activity"/>
    <property type="evidence" value="ECO:0007669"/>
    <property type="project" value="InterPro"/>
</dbReference>
<dbReference type="NCBIfam" id="TIGR01573">
    <property type="entry name" value="cas2"/>
    <property type="match status" value="1"/>
</dbReference>
<evidence type="ECO:0000256" key="6">
    <source>
        <dbReference type="ARBA" id="ARBA00023118"/>
    </source>
</evidence>
<dbReference type="InterPro" id="IPR021127">
    <property type="entry name" value="CRISPR_associated_Cas2"/>
</dbReference>
<accession>A0A1G2H2Q9</accession>
<sequence>MAISRNTYTVSRAILATLGVVGFISVAVLAPNALQMFKNFDIAGKKKKYKNNAIRLTYDIDSTISRLRKEKCITLEEQEDGTYVCLTQKGKERLLQYETGTFSKNEQGWDGKWRIVVFDVAEEKRKIRDKFRRSLISYGFKRMQNSVWIYPYDCEDFLSTVKTDRKLWGDVLYMAADYVEGVERYKKFFKLDNSR</sequence>
<evidence type="ECO:0000256" key="2">
    <source>
        <dbReference type="ARBA" id="ARBA00022723"/>
    </source>
</evidence>
<dbReference type="EMBL" id="MHNY01000003">
    <property type="protein sequence ID" value="OGZ56766.1"/>
    <property type="molecule type" value="Genomic_DNA"/>
</dbReference>
<feature type="domain" description="Transcriptional repressor PaaX-like central Cas2-like" evidence="7">
    <location>
        <begin position="107"/>
        <end position="181"/>
    </location>
</feature>
<evidence type="ECO:0000256" key="3">
    <source>
        <dbReference type="ARBA" id="ARBA00022759"/>
    </source>
</evidence>
<dbReference type="SUPFAM" id="SSF143430">
    <property type="entry name" value="TTP0101/SSO1404-like"/>
    <property type="match status" value="1"/>
</dbReference>
<keyword evidence="4" id="KW-0378">Hydrolase</keyword>
<evidence type="ECO:0000259" key="7">
    <source>
        <dbReference type="Pfam" id="PF20803"/>
    </source>
</evidence>
<name>A0A1G2H2Q9_9BACT</name>
<dbReference type="PANTHER" id="PTHR30319">
    <property type="entry name" value="PHENYLACETIC ACID REGULATOR-RELATED TRANSCRIPTIONAL REPRESSOR"/>
    <property type="match status" value="1"/>
</dbReference>
<evidence type="ECO:0000313" key="8">
    <source>
        <dbReference type="EMBL" id="OGZ56766.1"/>
    </source>
</evidence>
<gene>
    <name evidence="8" type="ORF">A3H64_02720</name>
</gene>
<keyword evidence="1" id="KW-0540">Nuclease</keyword>
<evidence type="ECO:0000256" key="4">
    <source>
        <dbReference type="ARBA" id="ARBA00022801"/>
    </source>
</evidence>
<dbReference type="Proteomes" id="UP000178186">
    <property type="component" value="Unassembled WGS sequence"/>
</dbReference>
<evidence type="ECO:0000313" key="9">
    <source>
        <dbReference type="Proteomes" id="UP000178186"/>
    </source>
</evidence>
<dbReference type="AlphaFoldDB" id="A0A1G2H2Q9"/>
<protein>
    <submittedName>
        <fullName evidence="8">CRISPR-associated endonuclease Cas2</fullName>
    </submittedName>
</protein>